<feature type="transmembrane region" description="Helical" evidence="2">
    <location>
        <begin position="160"/>
        <end position="178"/>
    </location>
</feature>
<evidence type="ECO:0000256" key="1">
    <source>
        <dbReference type="SAM" id="MobiDB-lite"/>
    </source>
</evidence>
<name>A0ABQ6I2U4_9MICO</name>
<evidence type="ECO:0000313" key="3">
    <source>
        <dbReference type="EMBL" id="GMA25093.1"/>
    </source>
</evidence>
<keyword evidence="2" id="KW-0472">Membrane</keyword>
<feature type="transmembrane region" description="Helical" evidence="2">
    <location>
        <begin position="30"/>
        <end position="48"/>
    </location>
</feature>
<feature type="transmembrane region" description="Helical" evidence="2">
    <location>
        <begin position="135"/>
        <end position="154"/>
    </location>
</feature>
<dbReference type="RefSeq" id="WP_284293731.1">
    <property type="nucleotide sequence ID" value="NZ_BSUK01000001.1"/>
</dbReference>
<feature type="compositionally biased region" description="Acidic residues" evidence="1">
    <location>
        <begin position="570"/>
        <end position="582"/>
    </location>
</feature>
<keyword evidence="2" id="KW-0812">Transmembrane</keyword>
<evidence type="ECO:0000256" key="2">
    <source>
        <dbReference type="SAM" id="Phobius"/>
    </source>
</evidence>
<dbReference type="EMBL" id="BSUK01000001">
    <property type="protein sequence ID" value="GMA25093.1"/>
    <property type="molecule type" value="Genomic_DNA"/>
</dbReference>
<dbReference type="InterPro" id="IPR043148">
    <property type="entry name" value="TagF_C"/>
</dbReference>
<comment type="caution">
    <text evidence="3">The sequence shown here is derived from an EMBL/GenBank/DDBJ whole genome shotgun (WGS) entry which is preliminary data.</text>
</comment>
<dbReference type="Gene3D" id="3.40.50.12580">
    <property type="match status" value="1"/>
</dbReference>
<feature type="region of interest" description="Disordered" evidence="1">
    <location>
        <begin position="554"/>
        <end position="582"/>
    </location>
</feature>
<accession>A0ABQ6I2U4</accession>
<keyword evidence="2" id="KW-1133">Transmembrane helix</keyword>
<proteinExistence type="predicted"/>
<sequence length="582" mass="62198">MRALLRHVPSVAVTALAAAALLLAAVDAPLWVAVVVAMVALAGTLWLLRRRLTRPGTGTLGAYAPARSIVAATVVVCLGRTDLSVADSLAVCATVAALVLVPFEPAAGRLWRAGTRPVAHLPGVELDTPARRRGAATVVLGGTLVLAVSAVSVFVAWCGVVAFVAAFVLAVLTAWWTLDAIRRRPGLRDTIAAGLEAYAAPVMIYLTGPGGTDYQFKVWQDQFENLGLRAVVVVRETPLAYKVAELTSLPVVGASSLADLEAVQVPSFRVALYVNNGTKNTHNIRYGDLTHVQLLHGDSDKPSSFNPVTAMFDKVFVAGQAGIERYWNHGIPIPREKFEIVGRPQVADIALAGERPEGPFTVLYGPTWTGFNADNNFGSLHVGAEIVRGLVRRGWTVIFRPHPFSLRDAASRAHIAAIEEILRADAASSGREHVFGEDASATMTLVDCFNASDALVSDVSSVPADYLYSEKPFVIVQVDDGPVDAFLAEFALGRAAYVARAVEPASIEAALDGLAHDTMADVRREMRTFYLGDIPRETYAEAFPAAVRALVDANPAPAVPTERLDRGEEPTDPQEDADDEDE</sequence>
<protein>
    <submittedName>
        <fullName evidence="3">Glycosyl transferase</fullName>
    </submittedName>
</protein>
<keyword evidence="4" id="KW-1185">Reference proteome</keyword>
<evidence type="ECO:0000313" key="4">
    <source>
        <dbReference type="Proteomes" id="UP001157091"/>
    </source>
</evidence>
<dbReference type="GO" id="GO:0016740">
    <property type="term" value="F:transferase activity"/>
    <property type="evidence" value="ECO:0007669"/>
    <property type="project" value="UniProtKB-KW"/>
</dbReference>
<dbReference type="InterPro" id="IPR007554">
    <property type="entry name" value="Glycerophosphate_synth"/>
</dbReference>
<organism evidence="3 4">
    <name type="scientific">Luteimicrobium album</name>
    <dbReference type="NCBI Taxonomy" id="1054550"/>
    <lineage>
        <taxon>Bacteria</taxon>
        <taxon>Bacillati</taxon>
        <taxon>Actinomycetota</taxon>
        <taxon>Actinomycetes</taxon>
        <taxon>Micrococcales</taxon>
        <taxon>Luteimicrobium</taxon>
    </lineage>
</organism>
<gene>
    <name evidence="3" type="ORF">GCM10025864_28520</name>
</gene>
<dbReference type="Pfam" id="PF04464">
    <property type="entry name" value="Glyphos_transf"/>
    <property type="match status" value="1"/>
</dbReference>
<keyword evidence="3" id="KW-0808">Transferase</keyword>
<feature type="transmembrane region" description="Helical" evidence="2">
    <location>
        <begin position="7"/>
        <end position="24"/>
    </location>
</feature>
<dbReference type="Proteomes" id="UP001157091">
    <property type="component" value="Unassembled WGS sequence"/>
</dbReference>
<reference evidence="4" key="1">
    <citation type="journal article" date="2019" name="Int. J. Syst. Evol. Microbiol.">
        <title>The Global Catalogue of Microorganisms (GCM) 10K type strain sequencing project: providing services to taxonomists for standard genome sequencing and annotation.</title>
        <authorList>
            <consortium name="The Broad Institute Genomics Platform"/>
            <consortium name="The Broad Institute Genome Sequencing Center for Infectious Disease"/>
            <person name="Wu L."/>
            <person name="Ma J."/>
        </authorList>
    </citation>
    <scope>NUCLEOTIDE SEQUENCE [LARGE SCALE GENOMIC DNA]</scope>
    <source>
        <strain evidence="4">NBRC 106348</strain>
    </source>
</reference>